<gene>
    <name evidence="1" type="ORF">JTE90_023641</name>
</gene>
<evidence type="ECO:0000313" key="2">
    <source>
        <dbReference type="Proteomes" id="UP000827092"/>
    </source>
</evidence>
<organism evidence="1 2">
    <name type="scientific">Oedothorax gibbosus</name>
    <dbReference type="NCBI Taxonomy" id="931172"/>
    <lineage>
        <taxon>Eukaryota</taxon>
        <taxon>Metazoa</taxon>
        <taxon>Ecdysozoa</taxon>
        <taxon>Arthropoda</taxon>
        <taxon>Chelicerata</taxon>
        <taxon>Arachnida</taxon>
        <taxon>Araneae</taxon>
        <taxon>Araneomorphae</taxon>
        <taxon>Entelegynae</taxon>
        <taxon>Araneoidea</taxon>
        <taxon>Linyphiidae</taxon>
        <taxon>Erigoninae</taxon>
        <taxon>Oedothorax</taxon>
    </lineage>
</organism>
<sequence>LADFPYLIVLVTRGCSLGDLLRIWGRTGHKLHYLLGFSRANRGHPDTARDAVLLRNSVPIPDSRFPGTRILQRKDNSSRGLRHVSDFRFFVTALGPEGPISVSGLGNINPIPFRSAARQTRACVCVSADVSLRTDFSDPLGPTDPCSTAVPHGTLLQLAVLKALT</sequence>
<keyword evidence="2" id="KW-1185">Reference proteome</keyword>
<reference evidence="1 2" key="1">
    <citation type="journal article" date="2022" name="Nat. Ecol. Evol.">
        <title>A masculinizing supergene underlies an exaggerated male reproductive morph in a spider.</title>
        <authorList>
            <person name="Hendrickx F."/>
            <person name="De Corte Z."/>
            <person name="Sonet G."/>
            <person name="Van Belleghem S.M."/>
            <person name="Kostlbacher S."/>
            <person name="Vangestel C."/>
        </authorList>
    </citation>
    <scope>NUCLEOTIDE SEQUENCE [LARGE SCALE GENOMIC DNA]</scope>
    <source>
        <strain evidence="1">W744_W776</strain>
    </source>
</reference>
<comment type="caution">
    <text evidence="1">The sequence shown here is derived from an EMBL/GenBank/DDBJ whole genome shotgun (WGS) entry which is preliminary data.</text>
</comment>
<dbReference type="Proteomes" id="UP000827092">
    <property type="component" value="Unassembled WGS sequence"/>
</dbReference>
<protein>
    <submittedName>
        <fullName evidence="1">Uncharacterized protein</fullName>
    </submittedName>
</protein>
<accession>A0AAV6TF36</accession>
<dbReference type="AlphaFoldDB" id="A0AAV6TF36"/>
<proteinExistence type="predicted"/>
<name>A0AAV6TF36_9ARAC</name>
<dbReference type="EMBL" id="JAFNEN010005605">
    <property type="protein sequence ID" value="KAG8170366.1"/>
    <property type="molecule type" value="Genomic_DNA"/>
</dbReference>
<feature type="non-terminal residue" evidence="1">
    <location>
        <position position="1"/>
    </location>
</feature>
<evidence type="ECO:0000313" key="1">
    <source>
        <dbReference type="EMBL" id="KAG8170366.1"/>
    </source>
</evidence>